<dbReference type="InterPro" id="IPR014729">
    <property type="entry name" value="Rossmann-like_a/b/a_fold"/>
</dbReference>
<protein>
    <recommendedName>
        <fullName evidence="2">DUF218 domain-containing protein</fullName>
    </recommendedName>
</protein>
<accession>A0A1L8CLK4</accession>
<dbReference type="Gene3D" id="3.40.50.620">
    <property type="entry name" value="HUPs"/>
    <property type="match status" value="1"/>
</dbReference>
<dbReference type="Proteomes" id="UP000231632">
    <property type="component" value="Unassembled WGS sequence"/>
</dbReference>
<keyword evidence="4" id="KW-1185">Reference proteome</keyword>
<feature type="domain" description="DUF218" evidence="2">
    <location>
        <begin position="83"/>
        <end position="248"/>
    </location>
</feature>
<comment type="caution">
    <text evidence="3">The sequence shown here is derived from an EMBL/GenBank/DDBJ whole genome shotgun (WGS) entry which is preliminary data.</text>
</comment>
<keyword evidence="1" id="KW-1133">Transmembrane helix</keyword>
<name>A0A1L8CLK4_9PROT</name>
<dbReference type="InterPro" id="IPR003848">
    <property type="entry name" value="DUF218"/>
</dbReference>
<dbReference type="InterPro" id="IPR051599">
    <property type="entry name" value="Cell_Envelope_Assoc"/>
</dbReference>
<keyword evidence="1" id="KW-0472">Membrane</keyword>
<dbReference type="CDD" id="cd06259">
    <property type="entry name" value="YdcF-like"/>
    <property type="match status" value="1"/>
</dbReference>
<dbReference type="EMBL" id="BDFD01000004">
    <property type="protein sequence ID" value="GAV19798.1"/>
    <property type="molecule type" value="Genomic_DNA"/>
</dbReference>
<dbReference type="Pfam" id="PF02698">
    <property type="entry name" value="DUF218"/>
    <property type="match status" value="1"/>
</dbReference>
<dbReference type="PANTHER" id="PTHR30336:SF4">
    <property type="entry name" value="ENVELOPE BIOGENESIS FACTOR ELYC"/>
    <property type="match status" value="1"/>
</dbReference>
<dbReference type="PANTHER" id="PTHR30336">
    <property type="entry name" value="INNER MEMBRANE PROTEIN, PROBABLE PERMEASE"/>
    <property type="match status" value="1"/>
</dbReference>
<dbReference type="GO" id="GO:0000270">
    <property type="term" value="P:peptidoglycan metabolic process"/>
    <property type="evidence" value="ECO:0007669"/>
    <property type="project" value="TreeGrafter"/>
</dbReference>
<dbReference type="OrthoDB" id="9809813at2"/>
<dbReference type="AlphaFoldDB" id="A0A1L8CLK4"/>
<dbReference type="GO" id="GO:0005886">
    <property type="term" value="C:plasma membrane"/>
    <property type="evidence" value="ECO:0007669"/>
    <property type="project" value="TreeGrafter"/>
</dbReference>
<proteinExistence type="predicted"/>
<keyword evidence="1" id="KW-0812">Transmembrane</keyword>
<sequence length="256" mass="28573">MSLLLGKALLQLLLPPGGLILLAILGLLFHKRFMGRLLIFLSLAGFWLLSTEPVRDAILSPLEDSYPPLSSELLTQTESADAAIILLGGGVYKKAPEYGGVDSLSKHAMMRTLYASRLARQSGMSVFATGGAVLSDRTEPEGVVMKRWLIEFGVPESSIVVEDQARNTWENAANLKLLLDQQNIRKVFLVTSAWHMPHSVWVFEAQGMQVIPAPCFYVVEPEPYDLRSYLPRWDVFADSCDGVHEYLGMLLYRLKY</sequence>
<evidence type="ECO:0000313" key="4">
    <source>
        <dbReference type="Proteomes" id="UP000231632"/>
    </source>
</evidence>
<evidence type="ECO:0000259" key="2">
    <source>
        <dbReference type="Pfam" id="PF02698"/>
    </source>
</evidence>
<evidence type="ECO:0000313" key="3">
    <source>
        <dbReference type="EMBL" id="GAV19798.1"/>
    </source>
</evidence>
<evidence type="ECO:0000256" key="1">
    <source>
        <dbReference type="SAM" id="Phobius"/>
    </source>
</evidence>
<dbReference type="RefSeq" id="WP_072659122.1">
    <property type="nucleotide sequence ID" value="NZ_BDFD01000004.1"/>
</dbReference>
<dbReference type="STRING" id="1921010.MMIC_P0756"/>
<dbReference type="GO" id="GO:0043164">
    <property type="term" value="P:Gram-negative-bacterium-type cell wall biogenesis"/>
    <property type="evidence" value="ECO:0007669"/>
    <property type="project" value="TreeGrafter"/>
</dbReference>
<gene>
    <name evidence="3" type="ORF">MMIC_P0756</name>
</gene>
<feature type="transmembrane region" description="Helical" evidence="1">
    <location>
        <begin position="12"/>
        <end position="30"/>
    </location>
</feature>
<organism evidence="3 4">
    <name type="scientific">Mariprofundus micogutta</name>
    <dbReference type="NCBI Taxonomy" id="1921010"/>
    <lineage>
        <taxon>Bacteria</taxon>
        <taxon>Pseudomonadati</taxon>
        <taxon>Pseudomonadota</taxon>
        <taxon>Candidatius Mariprofundia</taxon>
        <taxon>Mariprofundales</taxon>
        <taxon>Mariprofundaceae</taxon>
        <taxon>Mariprofundus</taxon>
    </lineage>
</organism>
<reference evidence="3 4" key="1">
    <citation type="journal article" date="2017" name="Arch. Microbiol.">
        <title>Mariprofundus micogutta sp. nov., a novel iron-oxidizing zetaproteobacterium isolated from a deep-sea hydrothermal field at the Bayonnaise knoll of the Izu-Ogasawara arc, and a description of Mariprofundales ord. nov. and Zetaproteobacteria classis nov.</title>
        <authorList>
            <person name="Makita H."/>
            <person name="Tanaka E."/>
            <person name="Mitsunobu S."/>
            <person name="Miyazaki M."/>
            <person name="Nunoura T."/>
            <person name="Uematsu K."/>
            <person name="Takaki Y."/>
            <person name="Nishi S."/>
            <person name="Shimamura S."/>
            <person name="Takai K."/>
        </authorList>
    </citation>
    <scope>NUCLEOTIDE SEQUENCE [LARGE SCALE GENOMIC DNA]</scope>
    <source>
        <strain evidence="3 4">ET2</strain>
    </source>
</reference>